<dbReference type="EMBL" id="CM046394">
    <property type="protein sequence ID" value="KAI8547264.1"/>
    <property type="molecule type" value="Genomic_DNA"/>
</dbReference>
<dbReference type="Proteomes" id="UP001062846">
    <property type="component" value="Chromosome 7"/>
</dbReference>
<evidence type="ECO:0000313" key="2">
    <source>
        <dbReference type="Proteomes" id="UP001062846"/>
    </source>
</evidence>
<gene>
    <name evidence="1" type="ORF">RHMOL_Rhmol07G0181100</name>
</gene>
<organism evidence="1 2">
    <name type="scientific">Rhododendron molle</name>
    <name type="common">Chinese azalea</name>
    <name type="synonym">Azalea mollis</name>
    <dbReference type="NCBI Taxonomy" id="49168"/>
    <lineage>
        <taxon>Eukaryota</taxon>
        <taxon>Viridiplantae</taxon>
        <taxon>Streptophyta</taxon>
        <taxon>Embryophyta</taxon>
        <taxon>Tracheophyta</taxon>
        <taxon>Spermatophyta</taxon>
        <taxon>Magnoliopsida</taxon>
        <taxon>eudicotyledons</taxon>
        <taxon>Gunneridae</taxon>
        <taxon>Pentapetalae</taxon>
        <taxon>asterids</taxon>
        <taxon>Ericales</taxon>
        <taxon>Ericaceae</taxon>
        <taxon>Ericoideae</taxon>
        <taxon>Rhodoreae</taxon>
        <taxon>Rhododendron</taxon>
    </lineage>
</organism>
<evidence type="ECO:0000313" key="1">
    <source>
        <dbReference type="EMBL" id="KAI8547264.1"/>
    </source>
</evidence>
<accession>A0ACC0N320</accession>
<name>A0ACC0N320_RHOML</name>
<proteinExistence type="predicted"/>
<reference evidence="1" key="1">
    <citation type="submission" date="2022-02" db="EMBL/GenBank/DDBJ databases">
        <title>Plant Genome Project.</title>
        <authorList>
            <person name="Zhang R.-G."/>
        </authorList>
    </citation>
    <scope>NUCLEOTIDE SEQUENCE</scope>
    <source>
        <strain evidence="1">AT1</strain>
    </source>
</reference>
<protein>
    <submittedName>
        <fullName evidence="1">Uncharacterized protein</fullName>
    </submittedName>
</protein>
<comment type="caution">
    <text evidence="1">The sequence shown here is derived from an EMBL/GenBank/DDBJ whole genome shotgun (WGS) entry which is preliminary data.</text>
</comment>
<sequence>MRSQLLITGLQGFLEFNNLSVLTKGGLRSLFTNITTQTYADNRVHAIPDQTENYNDPIMAPYLRRGIGRPKKARRKGVEEPKTSGGVRKQYHQLRCRNCGHPGHNSRTCKGVPVGSGRGKGVGSRNGGQGRGRGGRGGGQGMDGQGKRRQGTSGQGKGRAIAISSNFQVFHCSILVLHYQSLSVLLFYFIISQLVPKVDVKIGVLKEEEVNVWMDKAEQAKAGVAKEGEGLLILSYGT</sequence>
<keyword evidence="2" id="KW-1185">Reference proteome</keyword>